<protein>
    <submittedName>
        <fullName evidence="1">Uncharacterized protein</fullName>
    </submittedName>
</protein>
<organism evidence="1 2">
    <name type="scientific">Aphis craccivora</name>
    <name type="common">Cowpea aphid</name>
    <dbReference type="NCBI Taxonomy" id="307492"/>
    <lineage>
        <taxon>Eukaryota</taxon>
        <taxon>Metazoa</taxon>
        <taxon>Ecdysozoa</taxon>
        <taxon>Arthropoda</taxon>
        <taxon>Hexapoda</taxon>
        <taxon>Insecta</taxon>
        <taxon>Pterygota</taxon>
        <taxon>Neoptera</taxon>
        <taxon>Paraneoptera</taxon>
        <taxon>Hemiptera</taxon>
        <taxon>Sternorrhyncha</taxon>
        <taxon>Aphidomorpha</taxon>
        <taxon>Aphidoidea</taxon>
        <taxon>Aphididae</taxon>
        <taxon>Aphidini</taxon>
        <taxon>Aphis</taxon>
        <taxon>Aphis</taxon>
    </lineage>
</organism>
<gene>
    <name evidence="1" type="ORF">FWK35_00015243</name>
</gene>
<dbReference type="Proteomes" id="UP000478052">
    <property type="component" value="Unassembled WGS sequence"/>
</dbReference>
<evidence type="ECO:0000313" key="2">
    <source>
        <dbReference type="Proteomes" id="UP000478052"/>
    </source>
</evidence>
<reference evidence="1 2" key="1">
    <citation type="submission" date="2019-08" db="EMBL/GenBank/DDBJ databases">
        <title>Whole genome of Aphis craccivora.</title>
        <authorList>
            <person name="Voronova N.V."/>
            <person name="Shulinski R.S."/>
            <person name="Bandarenka Y.V."/>
            <person name="Zhorov D.G."/>
            <person name="Warner D."/>
        </authorList>
    </citation>
    <scope>NUCLEOTIDE SEQUENCE [LARGE SCALE GENOMIC DNA]</scope>
    <source>
        <strain evidence="1">180601</strain>
        <tissue evidence="1">Whole Body</tissue>
    </source>
</reference>
<accession>A0A6G0YEI4</accession>
<proteinExistence type="predicted"/>
<comment type="caution">
    <text evidence="1">The sequence shown here is derived from an EMBL/GenBank/DDBJ whole genome shotgun (WGS) entry which is preliminary data.</text>
</comment>
<sequence>MKNKFGTLDIIAVLNVLLKLSDSIFSTIHNFGMVKYVALDYMHLVCLGVFTQQFFPRRALIDVQHWKSVEFRTFLSYCTGPIVLKNIYGKEYVSHIKTDQLCTLEKQTCQKS</sequence>
<dbReference type="EMBL" id="VUJU01004489">
    <property type="protein sequence ID" value="KAF0754175.1"/>
    <property type="molecule type" value="Genomic_DNA"/>
</dbReference>
<evidence type="ECO:0000313" key="1">
    <source>
        <dbReference type="EMBL" id="KAF0754175.1"/>
    </source>
</evidence>
<keyword evidence="2" id="KW-1185">Reference proteome</keyword>
<dbReference type="AlphaFoldDB" id="A0A6G0YEI4"/>
<name>A0A6G0YEI4_APHCR</name>